<evidence type="ECO:0000256" key="10">
    <source>
        <dbReference type="ARBA" id="ARBA00030264"/>
    </source>
</evidence>
<dbReference type="RefSeq" id="WP_048599741.1">
    <property type="nucleotide sequence ID" value="NZ_CYRX01000032.1"/>
</dbReference>
<evidence type="ECO:0000256" key="14">
    <source>
        <dbReference type="RuleBase" id="RU003657"/>
    </source>
</evidence>
<accession>A0A0P1F1J8</accession>
<dbReference type="Pfam" id="PF00977">
    <property type="entry name" value="His_biosynth"/>
    <property type="match status" value="1"/>
</dbReference>
<evidence type="ECO:0000256" key="4">
    <source>
        <dbReference type="ARBA" id="ARBA00012809"/>
    </source>
</evidence>
<dbReference type="UniPathway" id="UPA00031">
    <property type="reaction ID" value="UER00010"/>
</dbReference>
<evidence type="ECO:0000256" key="8">
    <source>
        <dbReference type="ARBA" id="ARBA00023239"/>
    </source>
</evidence>
<evidence type="ECO:0000256" key="2">
    <source>
        <dbReference type="ARBA" id="ARBA00009667"/>
    </source>
</evidence>
<organism evidence="15 16">
    <name type="scientific">Thalassobacter stenotrophicus</name>
    <dbReference type="NCBI Taxonomy" id="266809"/>
    <lineage>
        <taxon>Bacteria</taxon>
        <taxon>Pseudomonadati</taxon>
        <taxon>Pseudomonadota</taxon>
        <taxon>Alphaproteobacteria</taxon>
        <taxon>Rhodobacterales</taxon>
        <taxon>Roseobacteraceae</taxon>
        <taxon>Thalassobacter</taxon>
    </lineage>
</organism>
<comment type="similarity">
    <text evidence="2 14">Belongs to the HisA/HisF family.</text>
</comment>
<gene>
    <name evidence="15" type="primary">hisF_2</name>
    <name evidence="15" type="ORF">THS5294_02748</name>
</gene>
<evidence type="ECO:0000256" key="1">
    <source>
        <dbReference type="ARBA" id="ARBA00005091"/>
    </source>
</evidence>
<dbReference type="GO" id="GO:0016829">
    <property type="term" value="F:lyase activity"/>
    <property type="evidence" value="ECO:0007669"/>
    <property type="project" value="UniProtKB-KW"/>
</dbReference>
<dbReference type="EMBL" id="CYRX01000032">
    <property type="protein sequence ID" value="CUH61440.1"/>
    <property type="molecule type" value="Genomic_DNA"/>
</dbReference>
<evidence type="ECO:0000256" key="11">
    <source>
        <dbReference type="ARBA" id="ARBA00031409"/>
    </source>
</evidence>
<evidence type="ECO:0000313" key="15">
    <source>
        <dbReference type="EMBL" id="CUH61440.1"/>
    </source>
</evidence>
<keyword evidence="6 14" id="KW-0028">Amino-acid biosynthesis</keyword>
<protein>
    <recommendedName>
        <fullName evidence="5">Imidazole glycerol phosphate synthase subunit HisF</fullName>
        <ecNumber evidence="4">4.3.2.10</ecNumber>
    </recommendedName>
    <alternativeName>
        <fullName evidence="10">IGP synthase cyclase subunit</fullName>
    </alternativeName>
    <alternativeName>
        <fullName evidence="11">IGP synthase subunit HisF</fullName>
    </alternativeName>
    <alternativeName>
        <fullName evidence="12">ImGP synthase subunit HisF</fullName>
    </alternativeName>
</protein>
<keyword evidence="7 14" id="KW-0368">Histidine biosynthesis</keyword>
<evidence type="ECO:0000256" key="12">
    <source>
        <dbReference type="ARBA" id="ARBA00032401"/>
    </source>
</evidence>
<reference evidence="15 16" key="1">
    <citation type="submission" date="2015-09" db="EMBL/GenBank/DDBJ databases">
        <authorList>
            <consortium name="Swine Surveillance"/>
        </authorList>
    </citation>
    <scope>NUCLEOTIDE SEQUENCE [LARGE SCALE GENOMIC DNA]</scope>
    <source>
        <strain evidence="15 16">CECT 5294</strain>
    </source>
</reference>
<comment type="catalytic activity">
    <reaction evidence="13">
        <text>5-[(5-phospho-1-deoxy-D-ribulos-1-ylimino)methylamino]-1-(5-phospho-beta-D-ribosyl)imidazole-4-carboxamide + L-glutamine = D-erythro-1-(imidazol-4-yl)glycerol 3-phosphate + 5-amino-1-(5-phospho-beta-D-ribosyl)imidazole-4-carboxamide + L-glutamate + H(+)</text>
        <dbReference type="Rhea" id="RHEA:24793"/>
        <dbReference type="ChEBI" id="CHEBI:15378"/>
        <dbReference type="ChEBI" id="CHEBI:29985"/>
        <dbReference type="ChEBI" id="CHEBI:58278"/>
        <dbReference type="ChEBI" id="CHEBI:58359"/>
        <dbReference type="ChEBI" id="CHEBI:58475"/>
        <dbReference type="ChEBI" id="CHEBI:58525"/>
        <dbReference type="EC" id="4.3.2.10"/>
    </reaction>
</comment>
<comment type="function">
    <text evidence="9">IGPS catalyzes the conversion of PRFAR and glutamine to IGP, AICAR and glutamate. The HisF subunit catalyzes the cyclization activity that produces IGP and AICAR from PRFAR using the ammonia provided by the HisH subunit.</text>
</comment>
<evidence type="ECO:0000256" key="5">
    <source>
        <dbReference type="ARBA" id="ARBA00016318"/>
    </source>
</evidence>
<sequence>MRLIARLDIKNEHVIKGIHLEGLRKVGDPNVLARNYYDQGIDEIVFMDAVASLYDRNNLFHIIEAACRDVFVPIAVGGGMRSVEDVSKALGAGADKVVINTGAVQNIRLIEQVAHKFGSQCLVGSIEAKRRDNGWKAYIDNGREPTNLDVVEWARTLQSAGCGEILLTSVDKEGTSRGFDIDLVRQVNDAVTRPVIVSGGYGKPQHLQDLLAATQPSAVAFAAVLHYQRSSVDDLRAALNLCQA</sequence>
<evidence type="ECO:0000256" key="13">
    <source>
        <dbReference type="ARBA" id="ARBA00047838"/>
    </source>
</evidence>
<dbReference type="AlphaFoldDB" id="A0A0P1F1J8"/>
<dbReference type="Proteomes" id="UP000051298">
    <property type="component" value="Unassembled WGS sequence"/>
</dbReference>
<name>A0A0P1F1J8_9RHOB</name>
<dbReference type="SUPFAM" id="SSF51366">
    <property type="entry name" value="Ribulose-phoshate binding barrel"/>
    <property type="match status" value="1"/>
</dbReference>
<dbReference type="Gene3D" id="3.20.20.70">
    <property type="entry name" value="Aldolase class I"/>
    <property type="match status" value="1"/>
</dbReference>
<evidence type="ECO:0000256" key="3">
    <source>
        <dbReference type="ARBA" id="ARBA00011152"/>
    </source>
</evidence>
<dbReference type="InterPro" id="IPR050064">
    <property type="entry name" value="IGPS_HisA/HisF"/>
</dbReference>
<comment type="subunit">
    <text evidence="3">Heterodimer of HisH and HisF.</text>
</comment>
<dbReference type="InterPro" id="IPR006062">
    <property type="entry name" value="His_biosynth"/>
</dbReference>
<dbReference type="PANTHER" id="PTHR21235">
    <property type="entry name" value="IMIDAZOLE GLYCEROL PHOSPHATE SYNTHASE SUBUNIT HISF/H IGP SYNTHASE SUBUNIT HISF/H"/>
    <property type="match status" value="1"/>
</dbReference>
<dbReference type="EC" id="4.3.2.10" evidence="4"/>
<dbReference type="GO" id="GO:0000107">
    <property type="term" value="F:imidazoleglycerol-phosphate synthase activity"/>
    <property type="evidence" value="ECO:0007669"/>
    <property type="project" value="InterPro"/>
</dbReference>
<comment type="pathway">
    <text evidence="1">Amino-acid biosynthesis; L-histidine biosynthesis; L-histidine from 5-phospho-alpha-D-ribose 1-diphosphate: step 5/9.</text>
</comment>
<proteinExistence type="inferred from homology"/>
<evidence type="ECO:0000313" key="16">
    <source>
        <dbReference type="Proteomes" id="UP000051298"/>
    </source>
</evidence>
<dbReference type="InterPro" id="IPR013785">
    <property type="entry name" value="Aldolase_TIM"/>
</dbReference>
<dbReference type="PANTHER" id="PTHR21235:SF2">
    <property type="entry name" value="IMIDAZOLE GLYCEROL PHOSPHATE SYNTHASE HISHF"/>
    <property type="match status" value="1"/>
</dbReference>
<dbReference type="InterPro" id="IPR011060">
    <property type="entry name" value="RibuloseP-bd_barrel"/>
</dbReference>
<dbReference type="CDD" id="cd04731">
    <property type="entry name" value="HisF"/>
    <property type="match status" value="1"/>
</dbReference>
<keyword evidence="8 15" id="KW-0456">Lyase</keyword>
<dbReference type="GO" id="GO:0000105">
    <property type="term" value="P:L-histidine biosynthetic process"/>
    <property type="evidence" value="ECO:0007669"/>
    <property type="project" value="UniProtKB-UniPathway"/>
</dbReference>
<evidence type="ECO:0000256" key="6">
    <source>
        <dbReference type="ARBA" id="ARBA00022605"/>
    </source>
</evidence>
<evidence type="ECO:0000256" key="9">
    <source>
        <dbReference type="ARBA" id="ARBA00025475"/>
    </source>
</evidence>
<evidence type="ECO:0000256" key="7">
    <source>
        <dbReference type="ARBA" id="ARBA00023102"/>
    </source>
</evidence>
<dbReference type="InterPro" id="IPR004651">
    <property type="entry name" value="HisF"/>
</dbReference>